<dbReference type="InterPro" id="IPR015943">
    <property type="entry name" value="WD40/YVTN_repeat-like_dom_sf"/>
</dbReference>
<dbReference type="AlphaFoldDB" id="A0A1Z1WIX3"/>
<evidence type="ECO:0000256" key="1">
    <source>
        <dbReference type="SAM" id="SignalP"/>
    </source>
</evidence>
<protein>
    <recommendedName>
        <fullName evidence="4">Secreted protein</fullName>
    </recommendedName>
</protein>
<dbReference type="InterPro" id="IPR011047">
    <property type="entry name" value="Quinoprotein_ADH-like_sf"/>
</dbReference>
<reference evidence="2 3" key="1">
    <citation type="submission" date="2017-05" db="EMBL/GenBank/DDBJ databases">
        <title>Streptomyces alboflavus Genome sequencing and assembly.</title>
        <authorList>
            <person name="Wang Y."/>
            <person name="Du B."/>
            <person name="Ding Y."/>
            <person name="Liu H."/>
            <person name="Hou Q."/>
            <person name="Liu K."/>
            <person name="Wang C."/>
            <person name="Yao L."/>
        </authorList>
    </citation>
    <scope>NUCLEOTIDE SEQUENCE [LARGE SCALE GENOMIC DNA]</scope>
    <source>
        <strain evidence="2 3">MDJK44</strain>
    </source>
</reference>
<dbReference type="KEGG" id="salf:SMD44_05868"/>
<evidence type="ECO:0000313" key="3">
    <source>
        <dbReference type="Proteomes" id="UP000195880"/>
    </source>
</evidence>
<keyword evidence="3" id="KW-1185">Reference proteome</keyword>
<dbReference type="Gene3D" id="2.130.10.10">
    <property type="entry name" value="YVTN repeat-like/Quinoprotein amine dehydrogenase"/>
    <property type="match status" value="1"/>
</dbReference>
<accession>A0A1Z1WIX3</accession>
<feature type="signal peptide" evidence="1">
    <location>
        <begin position="1"/>
        <end position="20"/>
    </location>
</feature>
<dbReference type="Proteomes" id="UP000195880">
    <property type="component" value="Chromosome"/>
</dbReference>
<proteinExistence type="predicted"/>
<dbReference type="SUPFAM" id="SSF50998">
    <property type="entry name" value="Quinoprotein alcohol dehydrogenase-like"/>
    <property type="match status" value="1"/>
</dbReference>
<dbReference type="PROSITE" id="PS51257">
    <property type="entry name" value="PROKAR_LIPOPROTEIN"/>
    <property type="match status" value="1"/>
</dbReference>
<dbReference type="OrthoDB" id="3679173at2"/>
<sequence length="451" mass="47056">MSRRMAVIAGSVLAAALVLSGCGSDDDGGDSKEGGSGSAGAEAKVLAEVAQPKVGEMAGAMGMWATDKNFVKAGLKKISGYPLAGGKAEWEVPLTGEVCWSSQTPTKDGKVAVVFQNDKKDPSVCTEIGVVDINKGKLLWHKQAVNEYGSAEMFDEIAVGGGTVAAAGTSASAGWKLDGTPLWKPSDETCDTVGHAGDDTKLVVVRDCGDTDDPKLQVETVDPATRAPKSTYKLPQGTEYVHVVAVDPLVLAADDGKSQGGSGISRFVTVDDSAARGKELSTIPAGGGKHGKYEADCPATEVTGCAQLAVSKEKNALYLGTSDPASSSSEARNDLVSFDLRTGKQLHRTPGSDSGRLVPIGLDDSGKVIAYQEANIAREEGGGVWQADPGTLKARQILQNPSDSYEMESRFESDRRALYAGGRLYLGADHVTEPSTVYKTPQPLAVVFGEQ</sequence>
<dbReference type="STRING" id="67267.GCA_000716675_07940"/>
<keyword evidence="1" id="KW-0732">Signal</keyword>
<evidence type="ECO:0008006" key="4">
    <source>
        <dbReference type="Google" id="ProtNLM"/>
    </source>
</evidence>
<evidence type="ECO:0000313" key="2">
    <source>
        <dbReference type="EMBL" id="ARX86397.1"/>
    </source>
</evidence>
<gene>
    <name evidence="2" type="ORF">SMD44_05868</name>
</gene>
<organism evidence="2 3">
    <name type="scientific">Streptomyces alboflavus</name>
    <dbReference type="NCBI Taxonomy" id="67267"/>
    <lineage>
        <taxon>Bacteria</taxon>
        <taxon>Bacillati</taxon>
        <taxon>Actinomycetota</taxon>
        <taxon>Actinomycetes</taxon>
        <taxon>Kitasatosporales</taxon>
        <taxon>Streptomycetaceae</taxon>
        <taxon>Streptomyces</taxon>
    </lineage>
</organism>
<feature type="chain" id="PRO_5038770419" description="Secreted protein" evidence="1">
    <location>
        <begin position="21"/>
        <end position="451"/>
    </location>
</feature>
<dbReference type="eggNOG" id="COG1520">
    <property type="taxonomic scope" value="Bacteria"/>
</dbReference>
<name>A0A1Z1WIX3_9ACTN</name>
<dbReference type="RefSeq" id="WP_087885826.1">
    <property type="nucleotide sequence ID" value="NZ_CP021748.1"/>
</dbReference>
<dbReference type="EMBL" id="CP021748">
    <property type="protein sequence ID" value="ARX86397.1"/>
    <property type="molecule type" value="Genomic_DNA"/>
</dbReference>